<evidence type="ECO:0000256" key="1">
    <source>
        <dbReference type="SAM" id="SignalP"/>
    </source>
</evidence>
<dbReference type="PANTHER" id="PTHR11014">
    <property type="entry name" value="PEPTIDASE M20 FAMILY MEMBER"/>
    <property type="match status" value="1"/>
</dbReference>
<keyword evidence="3" id="KW-1185">Reference proteome</keyword>
<dbReference type="GO" id="GO:0009850">
    <property type="term" value="P:auxin metabolic process"/>
    <property type="evidence" value="ECO:0007669"/>
    <property type="project" value="TreeGrafter"/>
</dbReference>
<organism evidence="2 3">
    <name type="scientific">Musa balbisiana</name>
    <name type="common">Banana</name>
    <dbReference type="NCBI Taxonomy" id="52838"/>
    <lineage>
        <taxon>Eukaryota</taxon>
        <taxon>Viridiplantae</taxon>
        <taxon>Streptophyta</taxon>
        <taxon>Embryophyta</taxon>
        <taxon>Tracheophyta</taxon>
        <taxon>Spermatophyta</taxon>
        <taxon>Magnoliopsida</taxon>
        <taxon>Liliopsida</taxon>
        <taxon>Zingiberales</taxon>
        <taxon>Musaceae</taxon>
        <taxon>Musa</taxon>
    </lineage>
</organism>
<comment type="caution">
    <text evidence="2">The sequence shown here is derived from an EMBL/GenBank/DDBJ whole genome shotgun (WGS) entry which is preliminary data.</text>
</comment>
<dbReference type="STRING" id="52838.A0A4S8JF52"/>
<feature type="signal peptide" evidence="1">
    <location>
        <begin position="1"/>
        <end position="24"/>
    </location>
</feature>
<name>A0A4S8JF52_MUSBA</name>
<dbReference type="Proteomes" id="UP000317650">
    <property type="component" value="Chromosome 7"/>
</dbReference>
<dbReference type="GO" id="GO:0010179">
    <property type="term" value="F:IAA-Ala conjugate hydrolase activity"/>
    <property type="evidence" value="ECO:0007669"/>
    <property type="project" value="TreeGrafter"/>
</dbReference>
<dbReference type="Gene3D" id="3.40.630.10">
    <property type="entry name" value="Zn peptidases"/>
    <property type="match status" value="1"/>
</dbReference>
<sequence>MDFSGFIALVLLFGLLNSVRVARSKLHDAVGFLERAKEPEFFDWMVGVRRRINENPELGYEEFSTSELIRKELDYVGIRYRIRSPSPG</sequence>
<dbReference type="GO" id="GO:0005783">
    <property type="term" value="C:endoplasmic reticulum"/>
    <property type="evidence" value="ECO:0007669"/>
    <property type="project" value="TreeGrafter"/>
</dbReference>
<protein>
    <submittedName>
        <fullName evidence="2">Uncharacterized protein</fullName>
    </submittedName>
</protein>
<dbReference type="EMBL" id="PYDT01000005">
    <property type="protein sequence ID" value="THU59552.1"/>
    <property type="molecule type" value="Genomic_DNA"/>
</dbReference>
<dbReference type="AlphaFoldDB" id="A0A4S8JF52"/>
<accession>A0A4S8JF52</accession>
<proteinExistence type="predicted"/>
<dbReference type="InterPro" id="IPR017439">
    <property type="entry name" value="Amidohydrolase"/>
</dbReference>
<gene>
    <name evidence="2" type="ORF">C4D60_Mb07t03300</name>
</gene>
<dbReference type="SUPFAM" id="SSF53187">
    <property type="entry name" value="Zn-dependent exopeptidases"/>
    <property type="match status" value="1"/>
</dbReference>
<reference evidence="2 3" key="1">
    <citation type="journal article" date="2019" name="Nat. Plants">
        <title>Genome sequencing of Musa balbisiana reveals subgenome evolution and function divergence in polyploid bananas.</title>
        <authorList>
            <person name="Yao X."/>
        </authorList>
    </citation>
    <scope>NUCLEOTIDE SEQUENCE [LARGE SCALE GENOMIC DNA]</scope>
    <source>
        <strain evidence="3">cv. DH-PKW</strain>
        <tissue evidence="2">Leaves</tissue>
    </source>
</reference>
<dbReference type="PANTHER" id="PTHR11014:SF119">
    <property type="entry name" value="IAA-AMINO ACID HYDROLASE ILR1-LIKE 1"/>
    <property type="match status" value="1"/>
</dbReference>
<evidence type="ECO:0000313" key="3">
    <source>
        <dbReference type="Proteomes" id="UP000317650"/>
    </source>
</evidence>
<keyword evidence="1" id="KW-0732">Signal</keyword>
<evidence type="ECO:0000313" key="2">
    <source>
        <dbReference type="EMBL" id="THU59552.1"/>
    </source>
</evidence>
<feature type="chain" id="PRO_5020313344" evidence="1">
    <location>
        <begin position="25"/>
        <end position="88"/>
    </location>
</feature>